<proteinExistence type="predicted"/>
<evidence type="ECO:0000313" key="1">
    <source>
        <dbReference type="EMBL" id="KAJ3835152.1"/>
    </source>
</evidence>
<dbReference type="Gene3D" id="3.80.10.10">
    <property type="entry name" value="Ribonuclease Inhibitor"/>
    <property type="match status" value="1"/>
</dbReference>
<dbReference type="SUPFAM" id="SSF52047">
    <property type="entry name" value="RNI-like"/>
    <property type="match status" value="1"/>
</dbReference>
<sequence>MKFPDEILVTITKLVYNPHSPNSSYKDIRNLLLVNKQFSRVAQEILFELLRICATRGVDKMMLYWEASYGKKVDQLVFHKVKHISLYNSNKTITPKISQNIFSLMAVTPNLQMVSLYAIHFDEHFIPWAVSLQQPVHLSIIRCTFSPLILTHQSYQVASLTLQDNDDQDILFPNCCFPALQQVDLTFSTAWNSITLPNSVRVLTIRGSIRSGSSTRIILMGIRSCEGLDSLIFLGEFIAPSGSKPFLEGPIQSVTAPPTFVQYFAGDAGVRLLDIAQSRSQWSFIMHMPSFVNIQELKFRIKGDYNAEGEVEDMLEKCPTATHVTIIYDYSENLVQGVLAAFVYGQSITHLAIFEEGQQWLRVGPVEILGLKSYVEDKKSELNLEKLRLNGSLIWSRTRN</sequence>
<name>A0AA38U9U4_9AGAR</name>
<reference evidence="1" key="1">
    <citation type="submission" date="2022-08" db="EMBL/GenBank/DDBJ databases">
        <authorList>
            <consortium name="DOE Joint Genome Institute"/>
            <person name="Min B."/>
            <person name="Riley R."/>
            <person name="Sierra-Patev S."/>
            <person name="Naranjo-Ortiz M."/>
            <person name="Looney B."/>
            <person name="Konkel Z."/>
            <person name="Slot J.C."/>
            <person name="Sakamoto Y."/>
            <person name="Steenwyk J.L."/>
            <person name="Rokas A."/>
            <person name="Carro J."/>
            <person name="Camarero S."/>
            <person name="Ferreira P."/>
            <person name="Molpeceres G."/>
            <person name="Ruiz-Duenas F.J."/>
            <person name="Serrano A."/>
            <person name="Henrissat B."/>
            <person name="Drula E."/>
            <person name="Hughes K.W."/>
            <person name="Mata J.L."/>
            <person name="Ishikawa N.K."/>
            <person name="Vargas-Isla R."/>
            <person name="Ushijima S."/>
            <person name="Smith C.A."/>
            <person name="Ahrendt S."/>
            <person name="Andreopoulos W."/>
            <person name="He G."/>
            <person name="Labutti K."/>
            <person name="Lipzen A."/>
            <person name="Ng V."/>
            <person name="Sandor L."/>
            <person name="Barry K."/>
            <person name="Martinez A.T."/>
            <person name="Xiao Y."/>
            <person name="Gibbons J.G."/>
            <person name="Terashima K."/>
            <person name="Hibbett D.S."/>
            <person name="Grigoriev I.V."/>
        </authorList>
    </citation>
    <scope>NUCLEOTIDE SEQUENCE</scope>
    <source>
        <strain evidence="1">TFB9207</strain>
    </source>
</reference>
<evidence type="ECO:0008006" key="3">
    <source>
        <dbReference type="Google" id="ProtNLM"/>
    </source>
</evidence>
<organism evidence="1 2">
    <name type="scientific">Lentinula raphanica</name>
    <dbReference type="NCBI Taxonomy" id="153919"/>
    <lineage>
        <taxon>Eukaryota</taxon>
        <taxon>Fungi</taxon>
        <taxon>Dikarya</taxon>
        <taxon>Basidiomycota</taxon>
        <taxon>Agaricomycotina</taxon>
        <taxon>Agaricomycetes</taxon>
        <taxon>Agaricomycetidae</taxon>
        <taxon>Agaricales</taxon>
        <taxon>Marasmiineae</taxon>
        <taxon>Omphalotaceae</taxon>
        <taxon>Lentinula</taxon>
    </lineage>
</organism>
<protein>
    <recommendedName>
        <fullName evidence="3">F-box domain-containing protein</fullName>
    </recommendedName>
</protein>
<accession>A0AA38U9U4</accession>
<dbReference type="AlphaFoldDB" id="A0AA38U9U4"/>
<comment type="caution">
    <text evidence="1">The sequence shown here is derived from an EMBL/GenBank/DDBJ whole genome shotgun (WGS) entry which is preliminary data.</text>
</comment>
<dbReference type="InterPro" id="IPR032675">
    <property type="entry name" value="LRR_dom_sf"/>
</dbReference>
<gene>
    <name evidence="1" type="ORF">F5878DRAFT_644562</name>
</gene>
<keyword evidence="2" id="KW-1185">Reference proteome</keyword>
<dbReference type="Proteomes" id="UP001163846">
    <property type="component" value="Unassembled WGS sequence"/>
</dbReference>
<dbReference type="EMBL" id="MU806441">
    <property type="protein sequence ID" value="KAJ3835152.1"/>
    <property type="molecule type" value="Genomic_DNA"/>
</dbReference>
<evidence type="ECO:0000313" key="2">
    <source>
        <dbReference type="Proteomes" id="UP001163846"/>
    </source>
</evidence>